<accession>A0A0P0ACM4</accession>
<organism evidence="1 2">
    <name type="scientific">Celeribacter marinus</name>
    <dbReference type="NCBI Taxonomy" id="1397108"/>
    <lineage>
        <taxon>Bacteria</taxon>
        <taxon>Pseudomonadati</taxon>
        <taxon>Pseudomonadota</taxon>
        <taxon>Alphaproteobacteria</taxon>
        <taxon>Rhodobacterales</taxon>
        <taxon>Roseobacteraceae</taxon>
        <taxon>Celeribacter</taxon>
    </lineage>
</organism>
<gene>
    <name evidence="1" type="ORF">IMCC12053_2651</name>
</gene>
<name>A0A0P0ACM4_9RHOB</name>
<dbReference type="PATRIC" id="fig|1397108.4.peg.2712"/>
<dbReference type="EMBL" id="CP012023">
    <property type="protein sequence ID" value="ALI56598.1"/>
    <property type="molecule type" value="Genomic_DNA"/>
</dbReference>
<dbReference type="RefSeq" id="WP_062219686.1">
    <property type="nucleotide sequence ID" value="NZ_CP012023.1"/>
</dbReference>
<sequence>MTHYNPSHTLTLSAHARNAALFMTLSAPAIKRRTARQTACGNSDLTQTLPPRERDVILRILDSCSHYGERQDLSLAESVERIGMMMTQAYLSRANDQ</sequence>
<evidence type="ECO:0000313" key="1">
    <source>
        <dbReference type="EMBL" id="ALI56598.1"/>
    </source>
</evidence>
<dbReference type="AlphaFoldDB" id="A0A0P0ACM4"/>
<dbReference type="STRING" id="1397108.IMCC12053_2651"/>
<dbReference type="Proteomes" id="UP000064920">
    <property type="component" value="Chromosome"/>
</dbReference>
<protein>
    <submittedName>
        <fullName evidence="1">Uncharacterized protein</fullName>
    </submittedName>
</protein>
<reference evidence="1 2" key="1">
    <citation type="submission" date="2015-05" db="EMBL/GenBank/DDBJ databases">
        <authorList>
            <person name="Wang D.B."/>
            <person name="Wang M."/>
        </authorList>
    </citation>
    <scope>NUCLEOTIDE SEQUENCE [LARGE SCALE GENOMIC DNA]</scope>
    <source>
        <strain evidence="1 2">IMCC 12053</strain>
    </source>
</reference>
<dbReference type="KEGG" id="cmar:IMCC12053_2651"/>
<keyword evidence="2" id="KW-1185">Reference proteome</keyword>
<evidence type="ECO:0000313" key="2">
    <source>
        <dbReference type="Proteomes" id="UP000064920"/>
    </source>
</evidence>
<proteinExistence type="predicted"/>